<evidence type="ECO:0000256" key="1">
    <source>
        <dbReference type="SAM" id="MobiDB-lite"/>
    </source>
</evidence>
<proteinExistence type="predicted"/>
<dbReference type="InterPro" id="IPR014756">
    <property type="entry name" value="Ig_E-set"/>
</dbReference>
<evidence type="ECO:0000313" key="4">
    <source>
        <dbReference type="RefSeq" id="XP_015058361.1"/>
    </source>
</evidence>
<name>A0ABM1FKU2_SOLPN</name>
<feature type="domain" description="AMP-activated protein kinase glycogen-binding" evidence="2">
    <location>
        <begin position="445"/>
        <end position="520"/>
    </location>
</feature>
<dbReference type="InterPro" id="IPR032640">
    <property type="entry name" value="AMPK1_CBM"/>
</dbReference>
<reference evidence="4" key="2">
    <citation type="submission" date="2025-08" db="UniProtKB">
        <authorList>
            <consortium name="RefSeq"/>
        </authorList>
    </citation>
    <scope>IDENTIFICATION</scope>
</reference>
<dbReference type="RefSeq" id="XP_015058361.1">
    <property type="nucleotide sequence ID" value="XM_015202875.2"/>
</dbReference>
<dbReference type="SUPFAM" id="SSF81296">
    <property type="entry name" value="E set domains"/>
    <property type="match status" value="1"/>
</dbReference>
<dbReference type="PANTHER" id="PTHR47434">
    <property type="entry name" value="PROTEIN PTST HOMOLOG 3, CHLOROPLASTIC"/>
    <property type="match status" value="1"/>
</dbReference>
<reference evidence="3" key="1">
    <citation type="journal article" date="2014" name="Nat. Genet.">
        <title>The genome of the stress-tolerant wild tomato species Solanum pennellii.</title>
        <authorList>
            <person name="Bolger A."/>
            <person name="Scossa F."/>
            <person name="Bolger M.E."/>
            <person name="Lanz C."/>
            <person name="Maumus F."/>
            <person name="Tohge T."/>
            <person name="Quesneville H."/>
            <person name="Alseekh S."/>
            <person name="Sorensen I."/>
            <person name="Lichtenstein G."/>
            <person name="Fich E.A."/>
            <person name="Conte M."/>
            <person name="Keller H."/>
            <person name="Schneeberger K."/>
            <person name="Schwacke R."/>
            <person name="Ofner I."/>
            <person name="Vrebalov J."/>
            <person name="Xu Y."/>
            <person name="Osorio S."/>
            <person name="Aflitos S.A."/>
            <person name="Schijlen E."/>
            <person name="Jimenez-Gomez J.M."/>
            <person name="Ryngajllo M."/>
            <person name="Kimura S."/>
            <person name="Kumar R."/>
            <person name="Koenig D."/>
            <person name="Headland L.R."/>
            <person name="Maloof J.N."/>
            <person name="Sinha N."/>
            <person name="van Ham R.C."/>
            <person name="Lankhorst R.K."/>
            <person name="Mao L."/>
            <person name="Vogel A."/>
            <person name="Arsova B."/>
            <person name="Panstruga R."/>
            <person name="Fei Z."/>
            <person name="Rose J.K."/>
            <person name="Zamir D."/>
            <person name="Carrari F."/>
            <person name="Giovannoni J.J."/>
            <person name="Weigel D."/>
            <person name="Usadel B."/>
            <person name="Fernie A.R."/>
        </authorList>
    </citation>
    <scope>NUCLEOTIDE SEQUENCE [LARGE SCALE GENOMIC DNA]</scope>
    <source>
        <strain evidence="3">cv. LA0716</strain>
    </source>
</reference>
<accession>A0ABM1FKU2</accession>
<gene>
    <name evidence="4" type="primary">LOC107004606</name>
</gene>
<dbReference type="Gene3D" id="2.60.40.10">
    <property type="entry name" value="Immunoglobulins"/>
    <property type="match status" value="1"/>
</dbReference>
<dbReference type="Proteomes" id="UP000694930">
    <property type="component" value="Chromosome 1"/>
</dbReference>
<protein>
    <submittedName>
        <fullName evidence="4">Protein PTST homolog 2, chloroplastic-like isoform X1</fullName>
    </submittedName>
</protein>
<feature type="region of interest" description="Disordered" evidence="1">
    <location>
        <begin position="219"/>
        <end position="271"/>
    </location>
</feature>
<dbReference type="GeneID" id="107004606"/>
<evidence type="ECO:0000313" key="3">
    <source>
        <dbReference type="Proteomes" id="UP000694930"/>
    </source>
</evidence>
<dbReference type="InterPro" id="IPR013783">
    <property type="entry name" value="Ig-like_fold"/>
</dbReference>
<evidence type="ECO:0000259" key="2">
    <source>
        <dbReference type="Pfam" id="PF16561"/>
    </source>
</evidence>
<feature type="compositionally biased region" description="Basic and acidic residues" evidence="1">
    <location>
        <begin position="234"/>
        <end position="259"/>
    </location>
</feature>
<dbReference type="Pfam" id="PF16561">
    <property type="entry name" value="AMPK1_CBM"/>
    <property type="match status" value="1"/>
</dbReference>
<dbReference type="PANTHER" id="PTHR47434:SF4">
    <property type="entry name" value="ISOAMYLASE N-TERMINAL DOMAIN CONTAINING PROTEIN"/>
    <property type="match status" value="1"/>
</dbReference>
<feature type="compositionally biased region" description="Low complexity" evidence="1">
    <location>
        <begin position="177"/>
        <end position="194"/>
    </location>
</feature>
<keyword evidence="3" id="KW-1185">Reference proteome</keyword>
<dbReference type="CDD" id="cd02859">
    <property type="entry name" value="E_set_AMPKbeta_like_N"/>
    <property type="match status" value="1"/>
</dbReference>
<sequence>MVSLISTPTLLSFSPIPTPIVRNSQKRLHCRRKAAIFNLVLGKNMGSFQVFKKLSKKRVGDSSYCLCRKGLGSEGDMELEEEILAFMEISENPNVFPTRKELEKAGRVDLVEAIKKRGGWFSFGWDSEDDDTNTNTENVNVNEVETVEMDFYIDEFHERVKSCQESDLLHENEAHFSGSGDSSSSQPASSSGRSIETVAEENSGIEGILSRLEKERNSSLGIDLGKPGRTSHTSSRDNIDDRSFGTSDADRTDLRKNDSLSKGSSMKDIQSDEEIYRSVSPARWRKWSIQRAGLQDIDFEADEVALGKSWIGSTSEASGEDVVNITASRFEALQRSKNGNNNEMSTRLKHLELELSMTLRSLKSKSEEFSSKEVFGSSPSDSDAWEFQENEFMNARERLRLIRAKLAVLEGKMTLAMIDAQKMLDEKQKMIDRSSKALQLLRTARIVWTNSASEVLLAGSFDGWTTQRKMEKSSTGVFSVSLKLYPGRYEIKFVVDGIWKIDPLRPIVHSDGHENNLFIVT</sequence>
<feature type="region of interest" description="Disordered" evidence="1">
    <location>
        <begin position="174"/>
        <end position="202"/>
    </location>
</feature>
<organism evidence="3 4">
    <name type="scientific">Solanum pennellii</name>
    <name type="common">Tomato</name>
    <name type="synonym">Lycopersicon pennellii</name>
    <dbReference type="NCBI Taxonomy" id="28526"/>
    <lineage>
        <taxon>Eukaryota</taxon>
        <taxon>Viridiplantae</taxon>
        <taxon>Streptophyta</taxon>
        <taxon>Embryophyta</taxon>
        <taxon>Tracheophyta</taxon>
        <taxon>Spermatophyta</taxon>
        <taxon>Magnoliopsida</taxon>
        <taxon>eudicotyledons</taxon>
        <taxon>Gunneridae</taxon>
        <taxon>Pentapetalae</taxon>
        <taxon>asterids</taxon>
        <taxon>lamiids</taxon>
        <taxon>Solanales</taxon>
        <taxon>Solanaceae</taxon>
        <taxon>Solanoideae</taxon>
        <taxon>Solaneae</taxon>
        <taxon>Solanum</taxon>
        <taxon>Solanum subgen. Lycopersicon</taxon>
    </lineage>
</organism>